<evidence type="ECO:0000313" key="2">
    <source>
        <dbReference type="EMBL" id="KAK7471537.1"/>
    </source>
</evidence>
<feature type="compositionally biased region" description="Polar residues" evidence="1">
    <location>
        <begin position="79"/>
        <end position="88"/>
    </location>
</feature>
<dbReference type="EMBL" id="JACVVK020000489">
    <property type="protein sequence ID" value="KAK7471537.1"/>
    <property type="molecule type" value="Genomic_DNA"/>
</dbReference>
<evidence type="ECO:0000256" key="1">
    <source>
        <dbReference type="SAM" id="MobiDB-lite"/>
    </source>
</evidence>
<protein>
    <submittedName>
        <fullName evidence="2">Uncharacterized protein</fullName>
    </submittedName>
</protein>
<keyword evidence="3" id="KW-1185">Reference proteome</keyword>
<accession>A0ABD0JED9</accession>
<feature type="region of interest" description="Disordered" evidence="1">
    <location>
        <begin position="79"/>
        <end position="106"/>
    </location>
</feature>
<gene>
    <name evidence="2" type="ORF">BaRGS_00035817</name>
</gene>
<feature type="region of interest" description="Disordered" evidence="1">
    <location>
        <begin position="23"/>
        <end position="46"/>
    </location>
</feature>
<dbReference type="AlphaFoldDB" id="A0ABD0JED9"/>
<sequence length="106" mass="11463">MVVQFSNTGCQQVCHSPVLKLSPTAIHTGHPKPTTKAAKPRGKSAAHTMYKFERPAILKQSLGTEKTPRRRKNVVCCSTPASAVSSARPTPPQLTPVTAERTERMG</sequence>
<dbReference type="Proteomes" id="UP001519460">
    <property type="component" value="Unassembled WGS sequence"/>
</dbReference>
<proteinExistence type="predicted"/>
<reference evidence="2 3" key="1">
    <citation type="journal article" date="2023" name="Sci. Data">
        <title>Genome assembly of the Korean intertidal mud-creeper Batillaria attramentaria.</title>
        <authorList>
            <person name="Patra A.K."/>
            <person name="Ho P.T."/>
            <person name="Jun S."/>
            <person name="Lee S.J."/>
            <person name="Kim Y."/>
            <person name="Won Y.J."/>
        </authorList>
    </citation>
    <scope>NUCLEOTIDE SEQUENCE [LARGE SCALE GENOMIC DNA]</scope>
    <source>
        <strain evidence="2">Wonlab-2016</strain>
    </source>
</reference>
<evidence type="ECO:0000313" key="3">
    <source>
        <dbReference type="Proteomes" id="UP001519460"/>
    </source>
</evidence>
<name>A0ABD0JED9_9CAEN</name>
<comment type="caution">
    <text evidence="2">The sequence shown here is derived from an EMBL/GenBank/DDBJ whole genome shotgun (WGS) entry which is preliminary data.</text>
</comment>
<organism evidence="2 3">
    <name type="scientific">Batillaria attramentaria</name>
    <dbReference type="NCBI Taxonomy" id="370345"/>
    <lineage>
        <taxon>Eukaryota</taxon>
        <taxon>Metazoa</taxon>
        <taxon>Spiralia</taxon>
        <taxon>Lophotrochozoa</taxon>
        <taxon>Mollusca</taxon>
        <taxon>Gastropoda</taxon>
        <taxon>Caenogastropoda</taxon>
        <taxon>Sorbeoconcha</taxon>
        <taxon>Cerithioidea</taxon>
        <taxon>Batillariidae</taxon>
        <taxon>Batillaria</taxon>
    </lineage>
</organism>